<evidence type="ECO:0000256" key="1">
    <source>
        <dbReference type="SAM" id="SignalP"/>
    </source>
</evidence>
<comment type="caution">
    <text evidence="2">The sequence shown here is derived from an EMBL/GenBank/DDBJ whole genome shotgun (WGS) entry which is preliminary data.</text>
</comment>
<keyword evidence="3" id="KW-1185">Reference proteome</keyword>
<protein>
    <submittedName>
        <fullName evidence="2">Uncharacterized protein</fullName>
    </submittedName>
</protein>
<evidence type="ECO:0000313" key="3">
    <source>
        <dbReference type="Proteomes" id="UP001152320"/>
    </source>
</evidence>
<organism evidence="2 3">
    <name type="scientific">Holothuria leucospilota</name>
    <name type="common">Black long sea cucumber</name>
    <name type="synonym">Mertensiothuria leucospilota</name>
    <dbReference type="NCBI Taxonomy" id="206669"/>
    <lineage>
        <taxon>Eukaryota</taxon>
        <taxon>Metazoa</taxon>
        <taxon>Echinodermata</taxon>
        <taxon>Eleutherozoa</taxon>
        <taxon>Echinozoa</taxon>
        <taxon>Holothuroidea</taxon>
        <taxon>Aspidochirotacea</taxon>
        <taxon>Aspidochirotida</taxon>
        <taxon>Holothuriidae</taxon>
        <taxon>Holothuria</taxon>
    </lineage>
</organism>
<gene>
    <name evidence="2" type="ORF">HOLleu_32459</name>
</gene>
<dbReference type="Proteomes" id="UP001152320">
    <property type="component" value="Chromosome 16"/>
</dbReference>
<feature type="chain" id="PRO_5040223550" evidence="1">
    <location>
        <begin position="25"/>
        <end position="103"/>
    </location>
</feature>
<feature type="signal peptide" evidence="1">
    <location>
        <begin position="1"/>
        <end position="24"/>
    </location>
</feature>
<dbReference type="EMBL" id="JAIZAY010000016">
    <property type="protein sequence ID" value="KAJ8027340.1"/>
    <property type="molecule type" value="Genomic_DNA"/>
</dbReference>
<name>A0A9Q1BIQ5_HOLLE</name>
<proteinExistence type="predicted"/>
<evidence type="ECO:0000313" key="2">
    <source>
        <dbReference type="EMBL" id="KAJ8027340.1"/>
    </source>
</evidence>
<keyword evidence="1" id="KW-0732">Signal</keyword>
<dbReference type="AlphaFoldDB" id="A0A9Q1BIQ5"/>
<accession>A0A9Q1BIQ5</accession>
<sequence>MMDSKRERLVVLFTFMAFCELTAAMGLCKFGRAFPSQGKLNGTTFDNVAKVIDHLTSLTSTKNQEDFSTSTKQSLKMQNATMKDESTIKSGTVYKLSPDLLIP</sequence>
<reference evidence="2" key="1">
    <citation type="submission" date="2021-10" db="EMBL/GenBank/DDBJ databases">
        <title>Tropical sea cucumber genome reveals ecological adaptation and Cuvierian tubules defense mechanism.</title>
        <authorList>
            <person name="Chen T."/>
        </authorList>
    </citation>
    <scope>NUCLEOTIDE SEQUENCE</scope>
    <source>
        <strain evidence="2">Nanhai2018</strain>
        <tissue evidence="2">Muscle</tissue>
    </source>
</reference>